<feature type="domain" description="ABC transporter" evidence="13">
    <location>
        <begin position="4"/>
        <end position="249"/>
    </location>
</feature>
<dbReference type="EC" id="3.6.1.-" evidence="11"/>
<dbReference type="InterPro" id="IPR032781">
    <property type="entry name" value="ABC_tran_Xtn"/>
</dbReference>
<evidence type="ECO:0000256" key="6">
    <source>
        <dbReference type="ARBA" id="ARBA00022840"/>
    </source>
</evidence>
<feature type="domain" description="ABC transporter" evidence="13">
    <location>
        <begin position="316"/>
        <end position="533"/>
    </location>
</feature>
<dbReference type="SMART" id="SM00382">
    <property type="entry name" value="AAA"/>
    <property type="match status" value="2"/>
</dbReference>
<dbReference type="HAMAP" id="MF_00848">
    <property type="entry name" value="Uup"/>
    <property type="match status" value="1"/>
</dbReference>
<dbReference type="PANTHER" id="PTHR42855:SF1">
    <property type="entry name" value="ABC TRANSPORTER DOMAIN-CONTAINING PROTEIN"/>
    <property type="match status" value="1"/>
</dbReference>
<dbReference type="InterPro" id="IPR032524">
    <property type="entry name" value="ABC_tran_C"/>
</dbReference>
<protein>
    <recommendedName>
        <fullName evidence="11">ATP-binding protein Uup</fullName>
        <ecNumber evidence="11">3.6.1.-</ecNumber>
    </recommendedName>
</protein>
<comment type="subcellular location">
    <subcellularLocation>
        <location evidence="11">Cytoplasm</location>
    </subcellularLocation>
    <text evidence="11">Associates with ribosomes.</text>
</comment>
<evidence type="ECO:0000256" key="7">
    <source>
        <dbReference type="ARBA" id="ARBA00023125"/>
    </source>
</evidence>
<keyword evidence="8 11" id="KW-0234">DNA repair</keyword>
<keyword evidence="2 11" id="KW-0677">Repeat</keyword>
<dbReference type="GO" id="GO:0016887">
    <property type="term" value="F:ATP hydrolysis activity"/>
    <property type="evidence" value="ECO:0007669"/>
    <property type="project" value="UniProtKB-UniRule"/>
</dbReference>
<dbReference type="GO" id="GO:0003677">
    <property type="term" value="F:DNA binding"/>
    <property type="evidence" value="ECO:0007669"/>
    <property type="project" value="UniProtKB-UniRule"/>
</dbReference>
<evidence type="ECO:0000313" key="15">
    <source>
        <dbReference type="Proteomes" id="UP000539350"/>
    </source>
</evidence>
<sequence>MPLLKLDSVQLQFGTQTLLDHVDFSITKGEKLGLLGRNGTGKTTLLKVLAGELSPDSGERWLRPGVRMARLLQTLPEAEDISVYDVVAGGLPEAGALLSQYHHLLAQGDDIDMEQLAQVQHKLEAVDGWTLQQRVETTLSQLQLPADAKMSELSGGWRRRVALAQALVSEPDILLLDEPTNHLDIPAIQWLETQLQQFRGALILITHDRRFLQNVVNAIAELDRGHLTVWRGDYRGFLRHREQELEAEDRANALFDKKLAQEEAWIRQGIKARRTRNEGRVRALKAMREEHSNRRKQVGRANFALEDASRSGKIVAELQAVSKRFDDKQLLSNFSTIIQRGDRIGIVGANGAGKSTLVKILLGQLAPDSGEVKHGTKLEIAYSDQLRGHLDPEQNLIDNVCGGQEFIDINGKRKHAISYLGDFLFTPERVRTPVKALSGGEQNRAVLAKLFSKPANLLVLDEPTNDLDIETLELLEEILLDFDGTVILVSHDRDFMDSVVTSLLVIEGNGVVSEHVGGFSDWEARGGQLVDHSQLKQQNAAPSKDQAPASTAKPAKAAVAKRKLSYKEQRELEQLPALIEKLETQQQELEERISEPSFYQQEAEAIEEVLVQLAAVQADLEQAFERWEALEDQD</sequence>
<evidence type="ECO:0000256" key="2">
    <source>
        <dbReference type="ARBA" id="ARBA00022737"/>
    </source>
</evidence>
<dbReference type="GO" id="GO:0005524">
    <property type="term" value="F:ATP binding"/>
    <property type="evidence" value="ECO:0007669"/>
    <property type="project" value="UniProtKB-UniRule"/>
</dbReference>
<dbReference type="InterPro" id="IPR003439">
    <property type="entry name" value="ABC_transporter-like_ATP-bd"/>
</dbReference>
<dbReference type="GO" id="GO:0006281">
    <property type="term" value="P:DNA repair"/>
    <property type="evidence" value="ECO:0007669"/>
    <property type="project" value="UniProtKB-KW"/>
</dbReference>
<evidence type="ECO:0000256" key="10">
    <source>
        <dbReference type="ARBA" id="ARBA00061478"/>
    </source>
</evidence>
<evidence type="ECO:0000256" key="1">
    <source>
        <dbReference type="ARBA" id="ARBA00022490"/>
    </source>
</evidence>
<dbReference type="SUPFAM" id="SSF52540">
    <property type="entry name" value="P-loop containing nucleoside triphosphate hydrolases"/>
    <property type="match status" value="2"/>
</dbReference>
<dbReference type="Gene3D" id="3.40.50.300">
    <property type="entry name" value="P-loop containing nucleotide triphosphate hydrolases"/>
    <property type="match status" value="2"/>
</dbReference>
<dbReference type="InterPro" id="IPR003593">
    <property type="entry name" value="AAA+_ATPase"/>
</dbReference>
<dbReference type="CDD" id="cd03221">
    <property type="entry name" value="ABCF_EF-3"/>
    <property type="match status" value="2"/>
</dbReference>
<evidence type="ECO:0000256" key="5">
    <source>
        <dbReference type="ARBA" id="ARBA00022801"/>
    </source>
</evidence>
<dbReference type="InterPro" id="IPR051309">
    <property type="entry name" value="ABCF_ATPase"/>
</dbReference>
<gene>
    <name evidence="11" type="primary">uup</name>
    <name evidence="14" type="ORF">H2508_14685</name>
</gene>
<keyword evidence="4 11" id="KW-0227">DNA damage</keyword>
<dbReference type="Gene3D" id="1.10.287.380">
    <property type="entry name" value="Valyl-tRNA synthetase, C-terminal domain"/>
    <property type="match status" value="1"/>
</dbReference>
<dbReference type="Pfam" id="PF16326">
    <property type="entry name" value="ABC_tran_CTD"/>
    <property type="match status" value="1"/>
</dbReference>
<evidence type="ECO:0000313" key="14">
    <source>
        <dbReference type="EMBL" id="MBA6414360.1"/>
    </source>
</evidence>
<proteinExistence type="inferred from homology"/>
<dbReference type="PROSITE" id="PS00211">
    <property type="entry name" value="ABC_TRANSPORTER_1"/>
    <property type="match status" value="2"/>
</dbReference>
<organism evidence="14 15">
    <name type="scientific">Sediminihaliea albiluteola</name>
    <dbReference type="NCBI Taxonomy" id="2758564"/>
    <lineage>
        <taxon>Bacteria</taxon>
        <taxon>Pseudomonadati</taxon>
        <taxon>Pseudomonadota</taxon>
        <taxon>Gammaproteobacteria</taxon>
        <taxon>Cellvibrionales</taxon>
        <taxon>Halieaceae</taxon>
        <taxon>Sediminihaliea</taxon>
    </lineage>
</organism>
<comment type="catalytic activity">
    <reaction evidence="9 11">
        <text>ATP + H2O = ADP + phosphate + H(+)</text>
        <dbReference type="Rhea" id="RHEA:13065"/>
        <dbReference type="ChEBI" id="CHEBI:15377"/>
        <dbReference type="ChEBI" id="CHEBI:15378"/>
        <dbReference type="ChEBI" id="CHEBI:30616"/>
        <dbReference type="ChEBI" id="CHEBI:43474"/>
        <dbReference type="ChEBI" id="CHEBI:456216"/>
    </reaction>
</comment>
<dbReference type="Pfam" id="PF12848">
    <property type="entry name" value="ABC_tran_Xtn"/>
    <property type="match status" value="1"/>
</dbReference>
<evidence type="ECO:0000259" key="13">
    <source>
        <dbReference type="PROSITE" id="PS50893"/>
    </source>
</evidence>
<evidence type="ECO:0000256" key="12">
    <source>
        <dbReference type="SAM" id="MobiDB-lite"/>
    </source>
</evidence>
<comment type="caution">
    <text evidence="14">The sequence shown here is derived from an EMBL/GenBank/DDBJ whole genome shotgun (WGS) entry which is preliminary data.</text>
</comment>
<keyword evidence="7 11" id="KW-0238">DNA-binding</keyword>
<dbReference type="InterPro" id="IPR027417">
    <property type="entry name" value="P-loop_NTPase"/>
</dbReference>
<keyword evidence="15" id="KW-1185">Reference proteome</keyword>
<feature type="binding site" evidence="11">
    <location>
        <begin position="36"/>
        <end position="43"/>
    </location>
    <ligand>
        <name>ATP</name>
        <dbReference type="ChEBI" id="CHEBI:30616"/>
        <label>1</label>
    </ligand>
</feature>
<dbReference type="FunFam" id="3.40.50.300:FF:000011">
    <property type="entry name" value="Putative ABC transporter ATP-binding component"/>
    <property type="match status" value="1"/>
</dbReference>
<keyword evidence="3 11" id="KW-0547">Nucleotide-binding</keyword>
<feature type="coiled-coil region" evidence="11">
    <location>
        <begin position="572"/>
        <end position="633"/>
    </location>
</feature>
<feature type="binding site" evidence="11">
    <location>
        <begin position="348"/>
        <end position="355"/>
    </location>
    <ligand>
        <name>ATP</name>
        <dbReference type="ChEBI" id="CHEBI:30616"/>
        <label>2</label>
    </ligand>
</feature>
<keyword evidence="11" id="KW-0175">Coiled coil</keyword>
<dbReference type="InterPro" id="IPR037118">
    <property type="entry name" value="Val-tRNA_synth_C_sf"/>
</dbReference>
<evidence type="ECO:0000256" key="8">
    <source>
        <dbReference type="ARBA" id="ARBA00023204"/>
    </source>
</evidence>
<name>A0A7W2TYM8_9GAMM</name>
<dbReference type="RefSeq" id="WP_182175384.1">
    <property type="nucleotide sequence ID" value="NZ_JACFXU010000018.1"/>
</dbReference>
<keyword evidence="6 11" id="KW-0067">ATP-binding</keyword>
<dbReference type="Pfam" id="PF00005">
    <property type="entry name" value="ABC_tran"/>
    <property type="match status" value="2"/>
</dbReference>
<evidence type="ECO:0000256" key="3">
    <source>
        <dbReference type="ARBA" id="ARBA00022741"/>
    </source>
</evidence>
<accession>A0A7W2TYM8</accession>
<dbReference type="GO" id="GO:0043022">
    <property type="term" value="F:ribosome binding"/>
    <property type="evidence" value="ECO:0007669"/>
    <property type="project" value="UniProtKB-UniRule"/>
</dbReference>
<evidence type="ECO:0000256" key="9">
    <source>
        <dbReference type="ARBA" id="ARBA00049360"/>
    </source>
</evidence>
<dbReference type="PROSITE" id="PS50893">
    <property type="entry name" value="ABC_TRANSPORTER_2"/>
    <property type="match status" value="2"/>
</dbReference>
<dbReference type="GO" id="GO:0005737">
    <property type="term" value="C:cytoplasm"/>
    <property type="evidence" value="ECO:0007669"/>
    <property type="project" value="UniProtKB-SubCell"/>
</dbReference>
<feature type="region of interest" description="Disordered" evidence="12">
    <location>
        <begin position="534"/>
        <end position="554"/>
    </location>
</feature>
<dbReference type="AlphaFoldDB" id="A0A7W2TYM8"/>
<dbReference type="InterPro" id="IPR043686">
    <property type="entry name" value="Uup"/>
</dbReference>
<evidence type="ECO:0000256" key="4">
    <source>
        <dbReference type="ARBA" id="ARBA00022763"/>
    </source>
</evidence>
<keyword evidence="1 11" id="KW-0963">Cytoplasm</keyword>
<reference evidence="14 15" key="1">
    <citation type="submission" date="2020-07" db="EMBL/GenBank/DDBJ databases">
        <title>Halieaceae bacterium, F7430, whole genome shotgun sequencing project.</title>
        <authorList>
            <person name="Jiang S."/>
            <person name="Liu Z.W."/>
            <person name="Du Z.J."/>
        </authorList>
    </citation>
    <scope>NUCLEOTIDE SEQUENCE [LARGE SCALE GENOMIC DNA]</scope>
    <source>
        <strain evidence="14 15">F7430</strain>
    </source>
</reference>
<comment type="similarity">
    <text evidence="10 11">Belongs to the ABC transporter superfamily. ABCF family. Uup subfamily.</text>
</comment>
<dbReference type="PANTHER" id="PTHR42855">
    <property type="entry name" value="ABC TRANSPORTER ATP-BINDING SUBUNIT"/>
    <property type="match status" value="1"/>
</dbReference>
<dbReference type="Proteomes" id="UP000539350">
    <property type="component" value="Unassembled WGS sequence"/>
</dbReference>
<dbReference type="EMBL" id="JACFXU010000018">
    <property type="protein sequence ID" value="MBA6414360.1"/>
    <property type="molecule type" value="Genomic_DNA"/>
</dbReference>
<dbReference type="FunFam" id="3.40.50.300:FF:000309">
    <property type="entry name" value="ABC transporter ATP-binding protein"/>
    <property type="match status" value="1"/>
</dbReference>
<comment type="function">
    <text evidence="11">Probably plays a role in ribosome assembly or function. May be involved in resolution of branched DNA intermediates that result from template switching in postreplication gaps. Binds DNA and has ATPase activity.</text>
</comment>
<dbReference type="InterPro" id="IPR017871">
    <property type="entry name" value="ABC_transporter-like_CS"/>
</dbReference>
<evidence type="ECO:0000256" key="11">
    <source>
        <dbReference type="HAMAP-Rule" id="MF_00848"/>
    </source>
</evidence>
<keyword evidence="5 11" id="KW-0378">Hydrolase</keyword>